<evidence type="ECO:0000259" key="1">
    <source>
        <dbReference type="PROSITE" id="PS51736"/>
    </source>
</evidence>
<evidence type="ECO:0000313" key="3">
    <source>
        <dbReference type="Proteomes" id="UP000182264"/>
    </source>
</evidence>
<reference evidence="2 3" key="1">
    <citation type="journal article" date="2017" name="Genome Announc.">
        <title>Complete Genome Sequences of Two Acetylene-Fermenting Pelobacter acetylenicus Strains.</title>
        <authorList>
            <person name="Sutton J.M."/>
            <person name="Baesman S.M."/>
            <person name="Fierst J.L."/>
            <person name="Poret-Peterson A.T."/>
            <person name="Oremland R.S."/>
            <person name="Dunlap D.S."/>
            <person name="Akob D.M."/>
        </authorList>
    </citation>
    <scope>NUCLEOTIDE SEQUENCE [LARGE SCALE GENOMIC DNA]</scope>
    <source>
        <strain evidence="2 3">DSM 3247</strain>
    </source>
</reference>
<dbReference type="Pfam" id="PF00239">
    <property type="entry name" value="Resolvase"/>
    <property type="match status" value="1"/>
</dbReference>
<dbReference type="Pfam" id="PF13408">
    <property type="entry name" value="Zn_ribbon_recom"/>
    <property type="match status" value="1"/>
</dbReference>
<dbReference type="AlphaFoldDB" id="A0A1L3GDP0"/>
<dbReference type="Proteomes" id="UP000182264">
    <property type="component" value="Chromosome"/>
</dbReference>
<evidence type="ECO:0000313" key="2">
    <source>
        <dbReference type="EMBL" id="APG24066.1"/>
    </source>
</evidence>
<dbReference type="PANTHER" id="PTHR30461">
    <property type="entry name" value="DNA-INVERTASE FROM LAMBDOID PROPHAGE"/>
    <property type="match status" value="1"/>
</dbReference>
<name>A0A1L3GDP0_SYNAC</name>
<dbReference type="OrthoDB" id="7277848at2"/>
<dbReference type="InterPro" id="IPR050639">
    <property type="entry name" value="SSR_resolvase"/>
</dbReference>
<dbReference type="RefSeq" id="WP_072285883.1">
    <property type="nucleotide sequence ID" value="NZ_CP015455.1"/>
</dbReference>
<organism evidence="2 3">
    <name type="scientific">Syntrophotalea acetylenica</name>
    <name type="common">Pelobacter acetylenicus</name>
    <dbReference type="NCBI Taxonomy" id="29542"/>
    <lineage>
        <taxon>Bacteria</taxon>
        <taxon>Pseudomonadati</taxon>
        <taxon>Thermodesulfobacteriota</taxon>
        <taxon>Desulfuromonadia</taxon>
        <taxon>Desulfuromonadales</taxon>
        <taxon>Syntrophotaleaceae</taxon>
        <taxon>Syntrophotalea</taxon>
    </lineage>
</organism>
<dbReference type="STRING" id="29542.A6070_11385"/>
<accession>A0A1L3GDP0</accession>
<gene>
    <name evidence="2" type="ORF">A7E75_02760</name>
</gene>
<dbReference type="PROSITE" id="PS51736">
    <property type="entry name" value="RECOMBINASES_3"/>
    <property type="match status" value="1"/>
</dbReference>
<keyword evidence="3" id="KW-1185">Reference proteome</keyword>
<dbReference type="InterPro" id="IPR025827">
    <property type="entry name" value="Zn_ribbon_recom_dom"/>
</dbReference>
<dbReference type="EMBL" id="CP015518">
    <property type="protein sequence ID" value="APG24066.1"/>
    <property type="molecule type" value="Genomic_DNA"/>
</dbReference>
<dbReference type="GO" id="GO:0003677">
    <property type="term" value="F:DNA binding"/>
    <property type="evidence" value="ECO:0007669"/>
    <property type="project" value="InterPro"/>
</dbReference>
<feature type="domain" description="Resolvase/invertase-type recombinase catalytic" evidence="1">
    <location>
        <begin position="2"/>
        <end position="153"/>
    </location>
</feature>
<dbReference type="SUPFAM" id="SSF53041">
    <property type="entry name" value="Resolvase-like"/>
    <property type="match status" value="1"/>
</dbReference>
<dbReference type="InterPro" id="IPR036162">
    <property type="entry name" value="Resolvase-like_N_sf"/>
</dbReference>
<dbReference type="GO" id="GO:0000150">
    <property type="term" value="F:DNA strand exchange activity"/>
    <property type="evidence" value="ECO:0007669"/>
    <property type="project" value="InterPro"/>
</dbReference>
<proteinExistence type="predicted"/>
<dbReference type="Gene3D" id="3.40.50.1390">
    <property type="entry name" value="Resolvase, N-terminal catalytic domain"/>
    <property type="match status" value="1"/>
</dbReference>
<protein>
    <recommendedName>
        <fullName evidence="1">Resolvase/invertase-type recombinase catalytic domain-containing protein</fullName>
    </recommendedName>
</protein>
<dbReference type="InterPro" id="IPR006119">
    <property type="entry name" value="Resolv_N"/>
</dbReference>
<dbReference type="KEGG" id="pace:A6070_11385"/>
<sequence length="494" mass="56265">MIAAVYIRKSREDKNKPSHRLTVQREQLPAYALAQGWQVEIYDDGHASAARGKVEELHERARLESDVRSGKINLILVIELSRLSRDDSLQDYVSWLYLCSQHGVKLATPSRQLDPSQHSDWMLLLMEGGFSSVEMKVLQARMAEGRAEAYRAGKWLSGNPPMPYKYDRGAGGLIVDPDQMPTFRKMMRLAELYPASQVADRVGIPSVTVRRAISDDRLLMYQGARRDPDSGATIDGQWPAVIDHLQAERIRRNRGSRRKAPRRQYAAMLSNLDILTCGYCGHSYRAWKNGRTRVDGTRLDYYGCRHKDKSDACQSRMIPTHILEERVLTNLFGLLSKAAELQRAWEARQDSDDTPGKLADIDREIEKCHTKKQRLVEAVADGLLSPADVRQKRNEIDNTIGTLNQKRAGLLSAQAIAPDWDALKITRQAFDHLYQAEQREVIASLIAQIRIFPTYALITYRFPRNENGDNIARIHLPERQKPAGPRQVYKVKKQ</sequence>
<dbReference type="PANTHER" id="PTHR30461:SF23">
    <property type="entry name" value="DNA RECOMBINASE-RELATED"/>
    <property type="match status" value="1"/>
</dbReference>
<dbReference type="KEGG" id="pace:A6070_14810"/>
<dbReference type="CDD" id="cd00338">
    <property type="entry name" value="Ser_Recombinase"/>
    <property type="match status" value="1"/>
</dbReference>
<dbReference type="SMART" id="SM00857">
    <property type="entry name" value="Resolvase"/>
    <property type="match status" value="1"/>
</dbReference>